<feature type="compositionally biased region" description="Gly residues" evidence="1">
    <location>
        <begin position="72"/>
        <end position="83"/>
    </location>
</feature>
<dbReference type="EMBL" id="JADGJD010002315">
    <property type="protein sequence ID" value="KAJ3033270.1"/>
    <property type="molecule type" value="Genomic_DNA"/>
</dbReference>
<feature type="region of interest" description="Disordered" evidence="1">
    <location>
        <begin position="303"/>
        <end position="326"/>
    </location>
</feature>
<evidence type="ECO:0000313" key="3">
    <source>
        <dbReference type="Proteomes" id="UP001212841"/>
    </source>
</evidence>
<dbReference type="Proteomes" id="UP001212841">
    <property type="component" value="Unassembled WGS sequence"/>
</dbReference>
<comment type="caution">
    <text evidence="2">The sequence shown here is derived from an EMBL/GenBank/DDBJ whole genome shotgun (WGS) entry which is preliminary data.</text>
</comment>
<dbReference type="AlphaFoldDB" id="A0AAD5WX45"/>
<reference evidence="2" key="1">
    <citation type="submission" date="2020-05" db="EMBL/GenBank/DDBJ databases">
        <title>Phylogenomic resolution of chytrid fungi.</title>
        <authorList>
            <person name="Stajich J.E."/>
            <person name="Amses K."/>
            <person name="Simmons R."/>
            <person name="Seto K."/>
            <person name="Myers J."/>
            <person name="Bonds A."/>
            <person name="Quandt C.A."/>
            <person name="Barry K."/>
            <person name="Liu P."/>
            <person name="Grigoriev I."/>
            <person name="Longcore J.E."/>
            <person name="James T.Y."/>
        </authorList>
    </citation>
    <scope>NUCLEOTIDE SEQUENCE</scope>
    <source>
        <strain evidence="2">JEL0318</strain>
    </source>
</reference>
<protein>
    <submittedName>
        <fullName evidence="2">Uncharacterized protein</fullName>
    </submittedName>
</protein>
<name>A0AAD5WX45_9FUNG</name>
<feature type="compositionally biased region" description="Basic and acidic residues" evidence="1">
    <location>
        <begin position="189"/>
        <end position="227"/>
    </location>
</feature>
<accession>A0AAD5WX45</accession>
<proteinExistence type="predicted"/>
<organism evidence="2 3">
    <name type="scientific">Rhizophlyctis rosea</name>
    <dbReference type="NCBI Taxonomy" id="64517"/>
    <lineage>
        <taxon>Eukaryota</taxon>
        <taxon>Fungi</taxon>
        <taxon>Fungi incertae sedis</taxon>
        <taxon>Chytridiomycota</taxon>
        <taxon>Chytridiomycota incertae sedis</taxon>
        <taxon>Chytridiomycetes</taxon>
        <taxon>Rhizophlyctidales</taxon>
        <taxon>Rhizophlyctidaceae</taxon>
        <taxon>Rhizophlyctis</taxon>
    </lineage>
</organism>
<feature type="region of interest" description="Disordered" evidence="1">
    <location>
        <begin position="24"/>
        <end position="87"/>
    </location>
</feature>
<feature type="region of interest" description="Disordered" evidence="1">
    <location>
        <begin position="138"/>
        <end position="232"/>
    </location>
</feature>
<sequence>MREEDKYASYPSNIDFLDDISEGSRRASINQSPVGLDRGSVSLRRSPGTGTDGIRKEGVNGVNATTQRSYGSGSGTGSSGDGTGKGRKMLLIRNLGGLTGKASSAMLSRLGTDSNMKYNEEKKCWEGNEDFLEDLEEEANGVQSSGGNGINQVTGIDESRFQPRSGAPNGISDHTRLEADQPNRFSQYQERESSTPDEDRRFSQYQREPSRRDENERFSEYQEREQNIDGNSLAFDKTVDGERLFVDPGGRAEVTGLDIDVGGRTTVIEDGNSRMEFEKTLDGERLFVGGGFGEVTGLEFSRVGEKSRGGEEGEQDGGDPNATDLLDPRMYEHMTEYSIPMLSKDALLERVGRRAEKVPEEEWSERK</sequence>
<keyword evidence="3" id="KW-1185">Reference proteome</keyword>
<gene>
    <name evidence="2" type="ORF">HK097_004918</name>
</gene>
<evidence type="ECO:0000256" key="1">
    <source>
        <dbReference type="SAM" id="MobiDB-lite"/>
    </source>
</evidence>
<evidence type="ECO:0000313" key="2">
    <source>
        <dbReference type="EMBL" id="KAJ3033270.1"/>
    </source>
</evidence>